<evidence type="ECO:0000259" key="2">
    <source>
        <dbReference type="Pfam" id="PF05569"/>
    </source>
</evidence>
<reference evidence="3 4" key="1">
    <citation type="submission" date="2017-01" db="EMBL/GenBank/DDBJ databases">
        <title>A new Hymenobacter.</title>
        <authorList>
            <person name="Liang Y."/>
            <person name="Feng F."/>
        </authorList>
    </citation>
    <scope>NUCLEOTIDE SEQUENCE [LARGE SCALE GENOMIC DNA]</scope>
    <source>
        <strain evidence="3">MIMBbqt21</strain>
    </source>
</reference>
<feature type="domain" description="Peptidase M56" evidence="2">
    <location>
        <begin position="156"/>
        <end position="263"/>
    </location>
</feature>
<dbReference type="InterPro" id="IPR052173">
    <property type="entry name" value="Beta-lactam_resp_regulator"/>
</dbReference>
<evidence type="ECO:0000256" key="1">
    <source>
        <dbReference type="SAM" id="Phobius"/>
    </source>
</evidence>
<comment type="caution">
    <text evidence="3">The sequence shown here is derived from an EMBL/GenBank/DDBJ whole genome shotgun (WGS) entry which is preliminary data.</text>
</comment>
<gene>
    <name evidence="3" type="ORF">BXP70_21540</name>
</gene>
<dbReference type="PANTHER" id="PTHR34978">
    <property type="entry name" value="POSSIBLE SENSOR-TRANSDUCER PROTEIN BLAR"/>
    <property type="match status" value="1"/>
</dbReference>
<protein>
    <recommendedName>
        <fullName evidence="2">Peptidase M56 domain-containing protein</fullName>
    </recommendedName>
</protein>
<keyword evidence="1" id="KW-0812">Transmembrane</keyword>
<evidence type="ECO:0000313" key="3">
    <source>
        <dbReference type="EMBL" id="OUJ71664.1"/>
    </source>
</evidence>
<feature type="transmembrane region" description="Helical" evidence="1">
    <location>
        <begin position="92"/>
        <end position="112"/>
    </location>
</feature>
<proteinExistence type="predicted"/>
<dbReference type="EMBL" id="MTSE01000015">
    <property type="protein sequence ID" value="OUJ71664.1"/>
    <property type="molecule type" value="Genomic_DNA"/>
</dbReference>
<dbReference type="Proteomes" id="UP000194873">
    <property type="component" value="Unassembled WGS sequence"/>
</dbReference>
<keyword evidence="1" id="KW-1133">Transmembrane helix</keyword>
<evidence type="ECO:0000313" key="4">
    <source>
        <dbReference type="Proteomes" id="UP000194873"/>
    </source>
</evidence>
<dbReference type="CDD" id="cd07341">
    <property type="entry name" value="M56_BlaR1_MecR1_like"/>
    <property type="match status" value="1"/>
</dbReference>
<dbReference type="Gene3D" id="3.30.1150.10">
    <property type="match status" value="1"/>
</dbReference>
<dbReference type="Pfam" id="PF05569">
    <property type="entry name" value="Peptidase_M56"/>
    <property type="match status" value="1"/>
</dbReference>
<name>A0A243W919_9BACT</name>
<dbReference type="AlphaFoldDB" id="A0A243W919"/>
<keyword evidence="1" id="KW-0472">Membrane</keyword>
<dbReference type="PANTHER" id="PTHR34978:SF3">
    <property type="entry name" value="SLR0241 PROTEIN"/>
    <property type="match status" value="1"/>
</dbReference>
<dbReference type="SUPFAM" id="SSF74653">
    <property type="entry name" value="TolA/TonB C-terminal domain"/>
    <property type="match status" value="1"/>
</dbReference>
<feature type="transmembrane region" description="Helical" evidence="1">
    <location>
        <begin position="30"/>
        <end position="47"/>
    </location>
</feature>
<sequence>MWQSTLCLGACWLLYHLALRREACFHYNRWFLRLMPWLALGFPLLPLQALNLGSWLPAATPSTTVAPLVVFAPAPSLSSVVPLAPPDVSAPWPWLALLYGAGVLLWLGRLGWQLAALRRATSGLPQEEEFSYTLVLTSGKLPISSFGKYIFWDETAALTPAEAQQVLHHELAHVQQNHTWEQLHLEVLRALLWFNPFVHLLPRALRLTHEYLADAAVLTAAPDAAPISYTALLARLTLQQLHPRFPLAHSFASSQTLIRIAMLQARSVRSWKRWLVLPLSTVLLITLACAQDKDPVAPIVSGQTAEGKVYTYQQVEQVPIYETGTRKLFEDIIDPIMHSPKYYSKAAIAAHIRGRIIIKFIVTESGSMQNIGIDQSDATIEGPATAVKEIQEKSLAAVQNLPGKWLPGQQAGQTVPVSVMVVCDVNPAYTDTYLSKYPDEYHLTVDWSFNGVDTRSVVGISIPIKESTVKEFNKYAIRPDPSYYKNHKRQ</sequence>
<organism evidence="3 4">
    <name type="scientific">Hymenobacter crusticola</name>
    <dbReference type="NCBI Taxonomy" id="1770526"/>
    <lineage>
        <taxon>Bacteria</taxon>
        <taxon>Pseudomonadati</taxon>
        <taxon>Bacteroidota</taxon>
        <taxon>Cytophagia</taxon>
        <taxon>Cytophagales</taxon>
        <taxon>Hymenobacteraceae</taxon>
        <taxon>Hymenobacter</taxon>
    </lineage>
</organism>
<dbReference type="InterPro" id="IPR008756">
    <property type="entry name" value="Peptidase_M56"/>
</dbReference>
<keyword evidence="4" id="KW-1185">Reference proteome</keyword>
<accession>A0A243W919</accession>